<dbReference type="Pfam" id="PF01695">
    <property type="entry name" value="IstB_IS21"/>
    <property type="match status" value="1"/>
</dbReference>
<accession>A0A173UUT2</accession>
<dbReference type="EMBL" id="CYXP01000005">
    <property type="protein sequence ID" value="CUN17785.1"/>
    <property type="molecule type" value="Genomic_DNA"/>
</dbReference>
<protein>
    <submittedName>
        <fullName evidence="2">Transposase</fullName>
    </submittedName>
</protein>
<gene>
    <name evidence="2" type="ORF">ERS852429_02303</name>
</gene>
<proteinExistence type="predicted"/>
<dbReference type="GO" id="GO:0005524">
    <property type="term" value="F:ATP binding"/>
    <property type="evidence" value="ECO:0007669"/>
    <property type="project" value="InterPro"/>
</dbReference>
<evidence type="ECO:0000313" key="2">
    <source>
        <dbReference type="EMBL" id="CUN17785.1"/>
    </source>
</evidence>
<evidence type="ECO:0000313" key="3">
    <source>
        <dbReference type="Proteomes" id="UP000095591"/>
    </source>
</evidence>
<dbReference type="Gene3D" id="3.40.50.300">
    <property type="entry name" value="P-loop containing nucleotide triphosphate hydrolases"/>
    <property type="match status" value="1"/>
</dbReference>
<dbReference type="Proteomes" id="UP000095591">
    <property type="component" value="Unassembled WGS sequence"/>
</dbReference>
<dbReference type="AlphaFoldDB" id="A0A173UUT2"/>
<sequence length="82" mass="9280">MLIQDDFGLQPLDNGSRMHLMDIIEDRYGKKSTLITSQLPVKDRYDVIGKKTIAGAVMDRITHQAARIELHGESLRKICGKK</sequence>
<name>A0A173UUT2_PARDI</name>
<evidence type="ECO:0000259" key="1">
    <source>
        <dbReference type="Pfam" id="PF01695"/>
    </source>
</evidence>
<feature type="domain" description="IstB-like ATP-binding" evidence="1">
    <location>
        <begin position="1"/>
        <end position="77"/>
    </location>
</feature>
<dbReference type="InterPro" id="IPR002611">
    <property type="entry name" value="IstB_ATP-bd"/>
</dbReference>
<organism evidence="2 3">
    <name type="scientific">Parabacteroides distasonis</name>
    <dbReference type="NCBI Taxonomy" id="823"/>
    <lineage>
        <taxon>Bacteria</taxon>
        <taxon>Pseudomonadati</taxon>
        <taxon>Bacteroidota</taxon>
        <taxon>Bacteroidia</taxon>
        <taxon>Bacteroidales</taxon>
        <taxon>Tannerellaceae</taxon>
        <taxon>Parabacteroides</taxon>
    </lineage>
</organism>
<dbReference type="InterPro" id="IPR027417">
    <property type="entry name" value="P-loop_NTPase"/>
</dbReference>
<reference evidence="2 3" key="1">
    <citation type="submission" date="2015-09" db="EMBL/GenBank/DDBJ databases">
        <authorList>
            <consortium name="Pathogen Informatics"/>
        </authorList>
    </citation>
    <scope>NUCLEOTIDE SEQUENCE [LARGE SCALE GENOMIC DNA]</scope>
    <source>
        <strain evidence="2 3">2789STDY5608872</strain>
    </source>
</reference>